<evidence type="ECO:0000313" key="2">
    <source>
        <dbReference type="EMBL" id="MFC5914553.1"/>
    </source>
</evidence>
<dbReference type="RefSeq" id="WP_329918497.1">
    <property type="nucleotide sequence ID" value="NZ_BAAATU010000020.1"/>
</dbReference>
<dbReference type="EMBL" id="JBHSPU010000014">
    <property type="protein sequence ID" value="MFC5914553.1"/>
    <property type="molecule type" value="Genomic_DNA"/>
</dbReference>
<keyword evidence="3" id="KW-1185">Reference proteome</keyword>
<dbReference type="Gene3D" id="1.10.287.1060">
    <property type="entry name" value="ESAT-6-like"/>
    <property type="match status" value="1"/>
</dbReference>
<evidence type="ECO:0000256" key="1">
    <source>
        <dbReference type="SAM" id="MobiDB-lite"/>
    </source>
</evidence>
<accession>A0ABW1GJX0</accession>
<dbReference type="SUPFAM" id="SSF140453">
    <property type="entry name" value="EsxAB dimer-like"/>
    <property type="match status" value="1"/>
</dbReference>
<feature type="region of interest" description="Disordered" evidence="1">
    <location>
        <begin position="38"/>
        <end position="61"/>
    </location>
</feature>
<organism evidence="2 3">
    <name type="scientific">Streptomyces pulveraceus</name>
    <dbReference type="NCBI Taxonomy" id="68258"/>
    <lineage>
        <taxon>Bacteria</taxon>
        <taxon>Bacillati</taxon>
        <taxon>Actinomycetota</taxon>
        <taxon>Actinomycetes</taxon>
        <taxon>Kitasatosporales</taxon>
        <taxon>Streptomycetaceae</taxon>
        <taxon>Streptomyces</taxon>
    </lineage>
</organism>
<comment type="caution">
    <text evidence="2">The sequence shown here is derived from an EMBL/GenBank/DDBJ whole genome shotgun (WGS) entry which is preliminary data.</text>
</comment>
<name>A0ABW1GJX0_9ACTN</name>
<dbReference type="InterPro" id="IPR036689">
    <property type="entry name" value="ESAT-6-like_sf"/>
</dbReference>
<evidence type="ECO:0008006" key="4">
    <source>
        <dbReference type="Google" id="ProtNLM"/>
    </source>
</evidence>
<dbReference type="Proteomes" id="UP001596200">
    <property type="component" value="Unassembled WGS sequence"/>
</dbReference>
<feature type="compositionally biased region" description="Polar residues" evidence="1">
    <location>
        <begin position="13"/>
        <end position="25"/>
    </location>
</feature>
<protein>
    <recommendedName>
        <fullName evidence="4">WXG100 family type VII secretion target</fullName>
    </recommendedName>
</protein>
<sequence length="121" mass="12954">MADEGAQAGPGGNLQQSSESSTRNGIQALEAAYSGILKSRQDVDNTRNNLSKGYQGSDGGQYGALLKQWDDQVNIILRNLEDMVDKLNTSLVEHGKTQGSSNDAINQAYSASQKAFDDLMA</sequence>
<feature type="region of interest" description="Disordered" evidence="1">
    <location>
        <begin position="1"/>
        <end position="25"/>
    </location>
</feature>
<proteinExistence type="predicted"/>
<evidence type="ECO:0000313" key="3">
    <source>
        <dbReference type="Proteomes" id="UP001596200"/>
    </source>
</evidence>
<gene>
    <name evidence="2" type="ORF">ACFP1B_14080</name>
</gene>
<reference evidence="3" key="1">
    <citation type="journal article" date="2019" name="Int. J. Syst. Evol. Microbiol.">
        <title>The Global Catalogue of Microorganisms (GCM) 10K type strain sequencing project: providing services to taxonomists for standard genome sequencing and annotation.</title>
        <authorList>
            <consortium name="The Broad Institute Genomics Platform"/>
            <consortium name="The Broad Institute Genome Sequencing Center for Infectious Disease"/>
            <person name="Wu L."/>
            <person name="Ma J."/>
        </authorList>
    </citation>
    <scope>NUCLEOTIDE SEQUENCE [LARGE SCALE GENOMIC DNA]</scope>
    <source>
        <strain evidence="3">JCM 4147</strain>
    </source>
</reference>